<protein>
    <submittedName>
        <fullName evidence="2">Uncharacterized protein</fullName>
    </submittedName>
</protein>
<gene>
    <name evidence="2" type="ORF">IV203_033218</name>
</gene>
<reference evidence="2" key="2">
    <citation type="submission" date="2021-04" db="EMBL/GenBank/DDBJ databases">
        <authorList>
            <person name="Podell S."/>
        </authorList>
    </citation>
    <scope>NUCLEOTIDE SEQUENCE</scope>
    <source>
        <strain evidence="2">Hildebrandi</strain>
    </source>
</reference>
<comment type="caution">
    <text evidence="2">The sequence shown here is derived from an EMBL/GenBank/DDBJ whole genome shotgun (WGS) entry which is preliminary data.</text>
</comment>
<accession>A0A9K3PFI8</accession>
<dbReference type="OrthoDB" id="47682at2759"/>
<evidence type="ECO:0000313" key="3">
    <source>
        <dbReference type="Proteomes" id="UP000693970"/>
    </source>
</evidence>
<reference evidence="2" key="1">
    <citation type="journal article" date="2021" name="Sci. Rep.">
        <title>Diploid genomic architecture of Nitzschia inconspicua, an elite biomass production diatom.</title>
        <authorList>
            <person name="Oliver A."/>
            <person name="Podell S."/>
            <person name="Pinowska A."/>
            <person name="Traller J.C."/>
            <person name="Smith S.R."/>
            <person name="McClure R."/>
            <person name="Beliaev A."/>
            <person name="Bohutskyi P."/>
            <person name="Hill E.A."/>
            <person name="Rabines A."/>
            <person name="Zheng H."/>
            <person name="Allen L.Z."/>
            <person name="Kuo A."/>
            <person name="Grigoriev I.V."/>
            <person name="Allen A.E."/>
            <person name="Hazlebeck D."/>
            <person name="Allen E.E."/>
        </authorList>
    </citation>
    <scope>NUCLEOTIDE SEQUENCE</scope>
    <source>
        <strain evidence="2">Hildebrandi</strain>
    </source>
</reference>
<dbReference type="Proteomes" id="UP000693970">
    <property type="component" value="Unassembled WGS sequence"/>
</dbReference>
<evidence type="ECO:0000313" key="2">
    <source>
        <dbReference type="EMBL" id="KAG7345687.1"/>
    </source>
</evidence>
<evidence type="ECO:0000256" key="1">
    <source>
        <dbReference type="SAM" id="MobiDB-lite"/>
    </source>
</evidence>
<dbReference type="AlphaFoldDB" id="A0A9K3PFI8"/>
<dbReference type="EMBL" id="JAGRRH010000022">
    <property type="protein sequence ID" value="KAG7345687.1"/>
    <property type="molecule type" value="Genomic_DNA"/>
</dbReference>
<dbReference type="PANTHER" id="PTHR34407:SF1">
    <property type="entry name" value="SGNH HYDROLASE-TYPE ESTERASE DOMAIN-CONTAINING PROTEIN"/>
    <property type="match status" value="1"/>
</dbReference>
<dbReference type="PANTHER" id="PTHR34407">
    <property type="entry name" value="EXPRESSED PROTEIN"/>
    <property type="match status" value="1"/>
</dbReference>
<sequence length="707" mass="80058">MDVLLKRRLPGRQNDRFLSLSSSSSSSSSSSNIVRFALMAATATVVFFQIATSSGNNAITLDPTVNLGISPLSSLQQQHQQHSPPSPFHFSPMLLWTRHSQQILRASQHVTYDPNYQLYNITRDIFHTITPRLDLSIRAVPLYNHRQVQTIHQKLQARRQYLRNKMNDATKTTNNNNNNNSNASVPPPPPPLRILVMGGSVAKGVMCNTGLPNYIDDKCSWPERLKLLLNFDFDTGKRYDSNEPLVQIDDVAVGGWNTAVSNLVLQYDLLQEYQRYPDIIINAHSTNEMHVNTIQQAVARNQTHWQAAFDMTQDFIRTVSKRCLLSSKSGSSSTDHGYELPLNEPPLLIYFDDYLGNDQRSILDTTTATQGAHVLAKYYGIGYVSFADVVRDIVYRQTNETVFSPNGWYNNNKDVVPSGGNGAMLREVHPGYGMHIASSFVLAYYFLQLQTSFSAMEEYYPKYQINNQQFTKLSSQPTPDDTSLLPPKLDRSLLLDNVSERYYDNTIAERRSCTGQRPSYPRCPVSWLIEASPGSYSVDATMDYFRPYLAKDLPQEWEWFNAGVRQRPKFGFTPVPVVDKKLSAQPLGPGTNRTMTLEFHPDDDDNNNNQLPIATVTVFYLQRNETKWKGSEMTVSVYGLDHLNSTKERKKMMILAQQAVTNYHPSLLRDNKVKTTIELVPPQSHVQVEFKHTGGASFRMTGLAVCH</sequence>
<proteinExistence type="predicted"/>
<feature type="region of interest" description="Disordered" evidence="1">
    <location>
        <begin position="168"/>
        <end position="189"/>
    </location>
</feature>
<feature type="compositionally biased region" description="Low complexity" evidence="1">
    <location>
        <begin position="174"/>
        <end position="184"/>
    </location>
</feature>
<name>A0A9K3PFI8_9STRA</name>
<organism evidence="2 3">
    <name type="scientific">Nitzschia inconspicua</name>
    <dbReference type="NCBI Taxonomy" id="303405"/>
    <lineage>
        <taxon>Eukaryota</taxon>
        <taxon>Sar</taxon>
        <taxon>Stramenopiles</taxon>
        <taxon>Ochrophyta</taxon>
        <taxon>Bacillariophyta</taxon>
        <taxon>Bacillariophyceae</taxon>
        <taxon>Bacillariophycidae</taxon>
        <taxon>Bacillariales</taxon>
        <taxon>Bacillariaceae</taxon>
        <taxon>Nitzschia</taxon>
    </lineage>
</organism>
<keyword evidence="3" id="KW-1185">Reference proteome</keyword>